<dbReference type="STRING" id="657387.BH688_01010"/>
<gene>
    <name evidence="8 9" type="primary">pqqE</name>
    <name evidence="9" type="ORF">FY550_04760</name>
</gene>
<dbReference type="SFLD" id="SFLDG01386">
    <property type="entry name" value="main_SPASM_domain-containing"/>
    <property type="match status" value="1"/>
</dbReference>
<dbReference type="RefSeq" id="WP_070976105.1">
    <property type="nucleotide sequence ID" value="NZ_CP043420.1"/>
</dbReference>
<keyword evidence="3 8" id="KW-0479">Metal-binding</keyword>
<dbReference type="PROSITE" id="PS51918">
    <property type="entry name" value="RADICAL_SAM"/>
    <property type="match status" value="1"/>
</dbReference>
<dbReference type="InterPro" id="IPR006638">
    <property type="entry name" value="Elp3/MiaA/NifB-like_rSAM"/>
</dbReference>
<dbReference type="UniPathway" id="UPA00539"/>
<dbReference type="GO" id="GO:0005506">
    <property type="term" value="F:iron ion binding"/>
    <property type="evidence" value="ECO:0007669"/>
    <property type="project" value="UniProtKB-UniRule"/>
</dbReference>
<evidence type="ECO:0000256" key="2">
    <source>
        <dbReference type="ARBA" id="ARBA00022691"/>
    </source>
</evidence>
<dbReference type="EC" id="1.21.98.4" evidence="8"/>
<dbReference type="GO" id="GO:0016491">
    <property type="term" value="F:oxidoreductase activity"/>
    <property type="evidence" value="ECO:0007669"/>
    <property type="project" value="UniProtKB-KW"/>
</dbReference>
<comment type="pathway">
    <text evidence="8">Cofactor biosynthesis; pyrroloquinoline quinone biosynthesis.</text>
</comment>
<feature type="binding site" evidence="8">
    <location>
        <position position="37"/>
    </location>
    <ligand>
        <name>[4Fe-4S] cluster</name>
        <dbReference type="ChEBI" id="CHEBI:49883"/>
        <note>4Fe-4S-S-AdoMet</note>
    </ligand>
</feature>
<accession>A0A1S1NZP0</accession>
<dbReference type="Proteomes" id="UP000322553">
    <property type="component" value="Chromosome"/>
</dbReference>
<dbReference type="PANTHER" id="PTHR11228:SF7">
    <property type="entry name" value="PQQA PEPTIDE CYCLASE"/>
    <property type="match status" value="1"/>
</dbReference>
<dbReference type="NCBIfam" id="TIGR04085">
    <property type="entry name" value="rSAM_more_4Fe4S"/>
    <property type="match status" value="1"/>
</dbReference>
<evidence type="ECO:0000256" key="8">
    <source>
        <dbReference type="HAMAP-Rule" id="MF_00660"/>
    </source>
</evidence>
<keyword evidence="10" id="KW-1185">Reference proteome</keyword>
<dbReference type="InterPro" id="IPR011843">
    <property type="entry name" value="PQQ_synth_PqqE_bac"/>
</dbReference>
<dbReference type="InterPro" id="IPR050377">
    <property type="entry name" value="Radical_SAM_PqqE_MftC-like"/>
</dbReference>
<dbReference type="AlphaFoldDB" id="A0A1S1NZP0"/>
<dbReference type="InterPro" id="IPR017200">
    <property type="entry name" value="PqqE-like"/>
</dbReference>
<evidence type="ECO:0000256" key="3">
    <source>
        <dbReference type="ARBA" id="ARBA00022723"/>
    </source>
</evidence>
<sequence length="388" mass="43037">MTNATTAAAEPAAPSIAPPMGMLAELTHRCPLQCPYCSNPVELERKSNELDTAAWQRVLREAAELGVLQVHLSGGEPAARRDLVELVRTCAEVGLYSNLITAGVNISPDKLRELYDAGLDHVQLSFQGATAEVTEEVSNLPGAHAKKRAFAGEVRALGLPLTVNAVIHRANIHQIDDFVDLALELDARRLEIAHAQYYGWALANRAALMPRRGQVMEAIDRVEAARQRLQGRLTIDAVVPDYYARLPKPCMNGWGRQSLNITPSGKGLPCHAAETIPGLEFWNVRDHSLAEIWQQSPAFNAFRGTDFLPDACQSCDRREIDWGGCRCQALMMTGDATQMDPVCEMSPYHDDIQQLAIVDAERDEPFRYRRFERRRPVQESDTPTEVSS</sequence>
<name>A0A1S1NZP0_9GAMM</name>
<evidence type="ECO:0000256" key="1">
    <source>
        <dbReference type="ARBA" id="ARBA00022485"/>
    </source>
</evidence>
<dbReference type="InterPro" id="IPR007197">
    <property type="entry name" value="rSAM"/>
</dbReference>
<dbReference type="SUPFAM" id="SSF102114">
    <property type="entry name" value="Radical SAM enzymes"/>
    <property type="match status" value="1"/>
</dbReference>
<dbReference type="Pfam" id="PF13186">
    <property type="entry name" value="SPASM"/>
    <property type="match status" value="1"/>
</dbReference>
<dbReference type="InterPro" id="IPR058240">
    <property type="entry name" value="rSAM_sf"/>
</dbReference>
<dbReference type="GO" id="GO:0018189">
    <property type="term" value="P:pyrroloquinoline quinone biosynthetic process"/>
    <property type="evidence" value="ECO:0007669"/>
    <property type="project" value="UniProtKB-UniRule"/>
</dbReference>
<dbReference type="KEGG" id="kuy:FY550_04760"/>
<evidence type="ECO:0000256" key="6">
    <source>
        <dbReference type="ARBA" id="ARBA00023004"/>
    </source>
</evidence>
<keyword evidence="5 8" id="KW-0560">Oxidoreductase</keyword>
<comment type="function">
    <text evidence="8">Catalyzes the cross-linking of a glutamate residue and a tyrosine residue in the PqqA protein as part of the biosynthesis of pyrroloquinoline quinone (PQQ).</text>
</comment>
<dbReference type="InterPro" id="IPR013785">
    <property type="entry name" value="Aldolase_TIM"/>
</dbReference>
<dbReference type="PROSITE" id="PS01305">
    <property type="entry name" value="MOAA_NIFB_PQQE"/>
    <property type="match status" value="1"/>
</dbReference>
<keyword evidence="6 8" id="KW-0408">Iron</keyword>
<dbReference type="SFLD" id="SFLDG01067">
    <property type="entry name" value="SPASM/twitch_domain_containing"/>
    <property type="match status" value="1"/>
</dbReference>
<dbReference type="CDD" id="cd21119">
    <property type="entry name" value="SPASM_PqqE"/>
    <property type="match status" value="1"/>
</dbReference>
<dbReference type="HAMAP" id="MF_00660">
    <property type="entry name" value="PqqE"/>
    <property type="match status" value="1"/>
</dbReference>
<dbReference type="GO" id="GO:0009975">
    <property type="term" value="F:cyclase activity"/>
    <property type="evidence" value="ECO:0007669"/>
    <property type="project" value="UniProtKB-UniRule"/>
</dbReference>
<keyword evidence="7 8" id="KW-0411">Iron-sulfur</keyword>
<evidence type="ECO:0000256" key="7">
    <source>
        <dbReference type="ARBA" id="ARBA00023014"/>
    </source>
</evidence>
<dbReference type="PANTHER" id="PTHR11228">
    <property type="entry name" value="RADICAL SAM DOMAIN PROTEIN"/>
    <property type="match status" value="1"/>
</dbReference>
<feature type="binding site" evidence="8">
    <location>
        <position position="30"/>
    </location>
    <ligand>
        <name>[4Fe-4S] cluster</name>
        <dbReference type="ChEBI" id="CHEBI:49883"/>
        <note>4Fe-4S-S-AdoMet</note>
    </ligand>
</feature>
<dbReference type="GO" id="GO:1904047">
    <property type="term" value="F:S-adenosyl-L-methionine binding"/>
    <property type="evidence" value="ECO:0007669"/>
    <property type="project" value="UniProtKB-UniRule"/>
</dbReference>
<organism evidence="9 10">
    <name type="scientific">Kushneria phosphatilytica</name>
    <dbReference type="NCBI Taxonomy" id="657387"/>
    <lineage>
        <taxon>Bacteria</taxon>
        <taxon>Pseudomonadati</taxon>
        <taxon>Pseudomonadota</taxon>
        <taxon>Gammaproteobacteria</taxon>
        <taxon>Oceanospirillales</taxon>
        <taxon>Halomonadaceae</taxon>
        <taxon>Kushneria</taxon>
    </lineage>
</organism>
<evidence type="ECO:0000313" key="10">
    <source>
        <dbReference type="Proteomes" id="UP000322553"/>
    </source>
</evidence>
<comment type="subunit">
    <text evidence="8">Interacts with PqqD. The interaction is necessary for activity of PqqE.</text>
</comment>
<keyword evidence="4 8" id="KW-0884">PQQ biosynthesis</keyword>
<dbReference type="SMART" id="SM00729">
    <property type="entry name" value="Elp3"/>
    <property type="match status" value="1"/>
</dbReference>
<protein>
    <recommendedName>
        <fullName evidence="8">PqqA peptide cyclase</fullName>
        <ecNumber evidence="8">1.21.98.4</ecNumber>
    </recommendedName>
    <alternativeName>
        <fullName evidence="8">Coenzyme PQQ synthesis protein E</fullName>
    </alternativeName>
</protein>
<dbReference type="SFLD" id="SFLDS00029">
    <property type="entry name" value="Radical_SAM"/>
    <property type="match status" value="1"/>
</dbReference>
<dbReference type="GO" id="GO:0051539">
    <property type="term" value="F:4 iron, 4 sulfur cluster binding"/>
    <property type="evidence" value="ECO:0007669"/>
    <property type="project" value="UniProtKB-KW"/>
</dbReference>
<feature type="binding site" evidence="8">
    <location>
        <position position="34"/>
    </location>
    <ligand>
        <name>[4Fe-4S] cluster</name>
        <dbReference type="ChEBI" id="CHEBI:49883"/>
        <note>4Fe-4S-S-AdoMet</note>
    </ligand>
</feature>
<dbReference type="GO" id="GO:0032324">
    <property type="term" value="P:molybdopterin cofactor biosynthetic process"/>
    <property type="evidence" value="ECO:0007669"/>
    <property type="project" value="UniProtKB-ARBA"/>
</dbReference>
<reference evidence="9 10" key="1">
    <citation type="submission" date="2019-08" db="EMBL/GenBank/DDBJ databases">
        <title>Complete genome sequence of Kushneria sp. YCWA18, a halophilic phosphate-solubilizing bacterium isolated from Daqiao saltern in China.</title>
        <authorList>
            <person name="Du G.-X."/>
            <person name="Qu L.-Y."/>
        </authorList>
    </citation>
    <scope>NUCLEOTIDE SEQUENCE [LARGE SCALE GENOMIC DNA]</scope>
    <source>
        <strain evidence="9 10">YCWA18</strain>
    </source>
</reference>
<dbReference type="EMBL" id="CP043420">
    <property type="protein sequence ID" value="QEL10516.1"/>
    <property type="molecule type" value="Genomic_DNA"/>
</dbReference>
<dbReference type="Pfam" id="PF04055">
    <property type="entry name" value="Radical_SAM"/>
    <property type="match status" value="1"/>
</dbReference>
<dbReference type="InterPro" id="IPR023885">
    <property type="entry name" value="4Fe4S-binding_SPASM_dom"/>
</dbReference>
<dbReference type="NCBIfam" id="TIGR02109">
    <property type="entry name" value="PQQ_syn_pqqE"/>
    <property type="match status" value="1"/>
</dbReference>
<dbReference type="InterPro" id="IPR000385">
    <property type="entry name" value="MoaA_NifB_PqqE_Fe-S-bd_CS"/>
</dbReference>
<proteinExistence type="inferred from homology"/>
<keyword evidence="2 8" id="KW-0949">S-adenosyl-L-methionine</keyword>
<keyword evidence="1 8" id="KW-0004">4Fe-4S</keyword>
<dbReference type="PIRSF" id="PIRSF037420">
    <property type="entry name" value="PQQ_syn_pqqE"/>
    <property type="match status" value="1"/>
</dbReference>
<evidence type="ECO:0000256" key="5">
    <source>
        <dbReference type="ARBA" id="ARBA00023002"/>
    </source>
</evidence>
<dbReference type="CDD" id="cd01335">
    <property type="entry name" value="Radical_SAM"/>
    <property type="match status" value="1"/>
</dbReference>
<comment type="catalytic activity">
    <reaction evidence="8">
        <text>[PQQ precursor protein] + S-adenosyl-L-methionine = E-Y cross-linked-[PQQ precursor protein] + 5'-deoxyadenosine + L-methionine + H(+)</text>
        <dbReference type="Rhea" id="RHEA:56836"/>
        <dbReference type="Rhea" id="RHEA-COMP:14800"/>
        <dbReference type="Rhea" id="RHEA-COMP:14801"/>
        <dbReference type="ChEBI" id="CHEBI:15378"/>
        <dbReference type="ChEBI" id="CHEBI:17319"/>
        <dbReference type="ChEBI" id="CHEBI:57844"/>
        <dbReference type="ChEBI" id="CHEBI:59789"/>
        <dbReference type="ChEBI" id="CHEBI:141026"/>
        <dbReference type="ChEBI" id="CHEBI:141027"/>
        <dbReference type="EC" id="1.21.98.4"/>
    </reaction>
</comment>
<dbReference type="OrthoDB" id="9792276at2"/>
<dbReference type="Gene3D" id="3.20.20.70">
    <property type="entry name" value="Aldolase class I"/>
    <property type="match status" value="1"/>
</dbReference>
<comment type="similarity">
    <text evidence="8">Belongs to the radical SAM superfamily. PqqE family.</text>
</comment>
<evidence type="ECO:0000313" key="9">
    <source>
        <dbReference type="EMBL" id="QEL10516.1"/>
    </source>
</evidence>
<comment type="cofactor">
    <cofactor evidence="8">
        <name>[4Fe-4S] cluster</name>
        <dbReference type="ChEBI" id="CHEBI:49883"/>
    </cofactor>
    <text evidence="8">Binds 1 [4Fe-4S] cluster. The cluster is coordinated with 3 cysteines and an exchangeable S-adenosyl-L-methionine.</text>
</comment>
<dbReference type="SFLD" id="SFLDF00280">
    <property type="entry name" value="coenzyme_PQQ_synthesis_protein"/>
    <property type="match status" value="1"/>
</dbReference>
<evidence type="ECO:0000256" key="4">
    <source>
        <dbReference type="ARBA" id="ARBA00022905"/>
    </source>
</evidence>